<dbReference type="InterPro" id="IPR048527">
    <property type="entry name" value="Sde182_C"/>
</dbReference>
<evidence type="ECO:0000259" key="2">
    <source>
        <dbReference type="Pfam" id="PF07632"/>
    </source>
</evidence>
<feature type="domain" description="Cellulose-binding Sde182 nucleoside hydrolase-like" evidence="2">
    <location>
        <begin position="29"/>
        <end position="288"/>
    </location>
</feature>
<feature type="domain" description="Cellulose-binding Sde182 C-terminal" evidence="3">
    <location>
        <begin position="397"/>
        <end position="474"/>
    </location>
</feature>
<organism evidence="4 5">
    <name type="scientific">Thermoflavifilum thermophilum</name>
    <dbReference type="NCBI Taxonomy" id="1393122"/>
    <lineage>
        <taxon>Bacteria</taxon>
        <taxon>Pseudomonadati</taxon>
        <taxon>Bacteroidota</taxon>
        <taxon>Chitinophagia</taxon>
        <taxon>Chitinophagales</taxon>
        <taxon>Chitinophagaceae</taxon>
        <taxon>Thermoflavifilum</taxon>
    </lineage>
</organism>
<dbReference type="Gene3D" id="3.90.245.10">
    <property type="entry name" value="Ribonucleoside hydrolase-like"/>
    <property type="match status" value="1"/>
</dbReference>
<dbReference type="AlphaFoldDB" id="A0A1I7N9I8"/>
<dbReference type="Pfam" id="PF07632">
    <property type="entry name" value="Sde182_NH-like"/>
    <property type="match status" value="1"/>
</dbReference>
<protein>
    <recommendedName>
        <fullName evidence="6">DUF1593 domain-containing protein</fullName>
    </recommendedName>
</protein>
<dbReference type="RefSeq" id="WP_092460920.1">
    <property type="nucleotide sequence ID" value="NZ_FPCJ01000001.1"/>
</dbReference>
<dbReference type="Proteomes" id="UP000199537">
    <property type="component" value="Unassembled WGS sequence"/>
</dbReference>
<dbReference type="GO" id="GO:0016799">
    <property type="term" value="F:hydrolase activity, hydrolyzing N-glycosyl compounds"/>
    <property type="evidence" value="ECO:0007669"/>
    <property type="project" value="InterPro"/>
</dbReference>
<reference evidence="5" key="1">
    <citation type="submission" date="2016-10" db="EMBL/GenBank/DDBJ databases">
        <authorList>
            <person name="Varghese N."/>
            <person name="Submissions S."/>
        </authorList>
    </citation>
    <scope>NUCLEOTIDE SEQUENCE [LARGE SCALE GENOMIC DNA]</scope>
    <source>
        <strain evidence="5">DSM 14807</strain>
    </source>
</reference>
<name>A0A1I7N9I8_9BACT</name>
<keyword evidence="5" id="KW-1185">Reference proteome</keyword>
<feature type="chain" id="PRO_5011671366" description="DUF1593 domain-containing protein" evidence="1">
    <location>
        <begin position="23"/>
        <end position="476"/>
    </location>
</feature>
<proteinExistence type="predicted"/>
<evidence type="ECO:0008006" key="6">
    <source>
        <dbReference type="Google" id="ProtNLM"/>
    </source>
</evidence>
<gene>
    <name evidence="4" type="ORF">SAMN05660895_1043</name>
</gene>
<evidence type="ECO:0000259" key="3">
    <source>
        <dbReference type="Pfam" id="PF21027"/>
    </source>
</evidence>
<feature type="signal peptide" evidence="1">
    <location>
        <begin position="1"/>
        <end position="22"/>
    </location>
</feature>
<dbReference type="SUPFAM" id="SSF53590">
    <property type="entry name" value="Nucleoside hydrolase"/>
    <property type="match status" value="1"/>
</dbReference>
<evidence type="ECO:0000313" key="4">
    <source>
        <dbReference type="EMBL" id="SFV31325.1"/>
    </source>
</evidence>
<dbReference type="Gene3D" id="2.60.40.10">
    <property type="entry name" value="Immunoglobulins"/>
    <property type="match status" value="1"/>
</dbReference>
<dbReference type="OrthoDB" id="253051at2"/>
<evidence type="ECO:0000256" key="1">
    <source>
        <dbReference type="SAM" id="SignalP"/>
    </source>
</evidence>
<evidence type="ECO:0000313" key="5">
    <source>
        <dbReference type="Proteomes" id="UP000199537"/>
    </source>
</evidence>
<accession>A0A1I7N9I8</accession>
<keyword evidence="1" id="KW-0732">Signal</keyword>
<dbReference type="EMBL" id="FPCJ01000001">
    <property type="protein sequence ID" value="SFV31325.1"/>
    <property type="molecule type" value="Genomic_DNA"/>
</dbReference>
<dbReference type="STRING" id="1393122.SAMN05660895_1043"/>
<dbReference type="InterPro" id="IPR011483">
    <property type="entry name" value="Sde182_NH-like"/>
</dbReference>
<dbReference type="InterPro" id="IPR013783">
    <property type="entry name" value="Ig-like_fold"/>
</dbReference>
<sequence length="476" mass="53582">MKHFRFILLVCILNCLAMANYAQQEQKNRLIVLTDVGAEVDDMQSLIRLLLYSNEIDIQGLVATTSVWMKNRVHPEIIRKLILDYGRVRPNLLQHEPGFPPADSLLRLVKSGNPAYGMEGVGEGKNSEGSDWIIRMLEKPDDRPLWIAIWGGANTLAQALYELRTTRSAAEVNRLIAKLRVYAISDQDDSGHWIRTQFPNLFYIVSPGDDYGRATWIGITMVVKGIDNEEISNDWIAEHIQEGHGPLGADYPDVAYGMEGDTPSFLSLIPNGLNAPEHPDWGGWGGRYALYLPHISPLKKGISGVPIEPETRPIWTDTSDTYRPFVHRPFGKTVGEDTLAFTGNQVTLWRWRKDFQNDFAARMDWCTKPYREANHPPVVQLKCPAQFTVKSGQVFWLNATATDPDGDHLSYLWFNYPEAGTYGKPVSIASAENMQAVSVVAPQVTHPVTLHFIVRVTDMGKPPLARYKRVMVTVMP</sequence>
<dbReference type="Pfam" id="PF21027">
    <property type="entry name" value="Sde0182_C"/>
    <property type="match status" value="1"/>
</dbReference>
<dbReference type="InterPro" id="IPR036452">
    <property type="entry name" value="Ribo_hydro-like"/>
</dbReference>